<comment type="catalytic activity">
    <reaction evidence="7">
        <text>L-threonyl-[protein] + ATP = O-phospho-L-threonyl-[protein] + ADP + H(+)</text>
        <dbReference type="Rhea" id="RHEA:46608"/>
        <dbReference type="Rhea" id="RHEA-COMP:11060"/>
        <dbReference type="Rhea" id="RHEA-COMP:11605"/>
        <dbReference type="ChEBI" id="CHEBI:15378"/>
        <dbReference type="ChEBI" id="CHEBI:30013"/>
        <dbReference type="ChEBI" id="CHEBI:30616"/>
        <dbReference type="ChEBI" id="CHEBI:61977"/>
        <dbReference type="ChEBI" id="CHEBI:456216"/>
        <dbReference type="EC" id="2.7.11.1"/>
    </reaction>
</comment>
<keyword evidence="2" id="KW-0723">Serine/threonine-protein kinase</keyword>
<accession>A0A0M2PTS3</accession>
<dbReference type="Gene3D" id="3.30.200.20">
    <property type="entry name" value="Phosphorylase Kinase, domain 1"/>
    <property type="match status" value="1"/>
</dbReference>
<keyword evidence="3" id="KW-0808">Transferase</keyword>
<evidence type="ECO:0000313" key="13">
    <source>
        <dbReference type="Proteomes" id="UP000034681"/>
    </source>
</evidence>
<dbReference type="InterPro" id="IPR007890">
    <property type="entry name" value="CHASE2"/>
</dbReference>
<dbReference type="STRING" id="317619.GCA_000332315_02659"/>
<dbReference type="Pfam" id="PF00069">
    <property type="entry name" value="Pkinase"/>
    <property type="match status" value="1"/>
</dbReference>
<dbReference type="PANTHER" id="PTHR24363">
    <property type="entry name" value="SERINE/THREONINE PROTEIN KINASE"/>
    <property type="match status" value="1"/>
</dbReference>
<feature type="compositionally biased region" description="Polar residues" evidence="10">
    <location>
        <begin position="483"/>
        <end position="512"/>
    </location>
</feature>
<comment type="catalytic activity">
    <reaction evidence="8">
        <text>L-seryl-[protein] + ATP = O-phospho-L-seryl-[protein] + ADP + H(+)</text>
        <dbReference type="Rhea" id="RHEA:17989"/>
        <dbReference type="Rhea" id="RHEA-COMP:9863"/>
        <dbReference type="Rhea" id="RHEA-COMP:11604"/>
        <dbReference type="ChEBI" id="CHEBI:15378"/>
        <dbReference type="ChEBI" id="CHEBI:29999"/>
        <dbReference type="ChEBI" id="CHEBI:30616"/>
        <dbReference type="ChEBI" id="CHEBI:83421"/>
        <dbReference type="ChEBI" id="CHEBI:456216"/>
        <dbReference type="EC" id="2.7.11.1"/>
    </reaction>
</comment>
<dbReference type="SMART" id="SM01080">
    <property type="entry name" value="CHASE2"/>
    <property type="match status" value="1"/>
</dbReference>
<dbReference type="Gene3D" id="1.10.510.10">
    <property type="entry name" value="Transferase(Phosphotransferase) domain 1"/>
    <property type="match status" value="1"/>
</dbReference>
<proteinExistence type="predicted"/>
<evidence type="ECO:0000256" key="7">
    <source>
        <dbReference type="ARBA" id="ARBA00047899"/>
    </source>
</evidence>
<dbReference type="EMBL" id="AJTX02000008">
    <property type="protein sequence ID" value="KKI98532.1"/>
    <property type="molecule type" value="Genomic_DNA"/>
</dbReference>
<dbReference type="Proteomes" id="UP000034681">
    <property type="component" value="Unassembled WGS sequence"/>
</dbReference>
<evidence type="ECO:0000256" key="10">
    <source>
        <dbReference type="SAM" id="MobiDB-lite"/>
    </source>
</evidence>
<dbReference type="AlphaFoldDB" id="A0A0M2PTS3"/>
<dbReference type="GO" id="GO:0004674">
    <property type="term" value="F:protein serine/threonine kinase activity"/>
    <property type="evidence" value="ECO:0007669"/>
    <property type="project" value="UniProtKB-KW"/>
</dbReference>
<dbReference type="PROSITE" id="PS00107">
    <property type="entry name" value="PROTEIN_KINASE_ATP"/>
    <property type="match status" value="1"/>
</dbReference>
<dbReference type="SUPFAM" id="SSF56112">
    <property type="entry name" value="Protein kinase-like (PK-like)"/>
    <property type="match status" value="1"/>
</dbReference>
<evidence type="ECO:0000256" key="9">
    <source>
        <dbReference type="PROSITE-ProRule" id="PRU10141"/>
    </source>
</evidence>
<feature type="binding site" evidence="9">
    <location>
        <position position="573"/>
    </location>
    <ligand>
        <name>ATP</name>
        <dbReference type="ChEBI" id="CHEBI:30616"/>
    </ligand>
</feature>
<dbReference type="GO" id="GO:0005524">
    <property type="term" value="F:ATP binding"/>
    <property type="evidence" value="ECO:0007669"/>
    <property type="project" value="UniProtKB-UniRule"/>
</dbReference>
<evidence type="ECO:0000256" key="3">
    <source>
        <dbReference type="ARBA" id="ARBA00022679"/>
    </source>
</evidence>
<dbReference type="eggNOG" id="COG0515">
    <property type="taxonomic scope" value="Bacteria"/>
</dbReference>
<reference evidence="12" key="1">
    <citation type="submission" date="2012-04" db="EMBL/GenBank/DDBJ databases">
        <authorList>
            <person name="Borisov I.G."/>
            <person name="Ivanikova N.V."/>
            <person name="Pinevich A.V."/>
        </authorList>
    </citation>
    <scope>NUCLEOTIDE SEQUENCE</scope>
    <source>
        <strain evidence="12">CALU 1027</strain>
    </source>
</reference>
<evidence type="ECO:0000256" key="6">
    <source>
        <dbReference type="ARBA" id="ARBA00022840"/>
    </source>
</evidence>
<keyword evidence="5" id="KW-0418">Kinase</keyword>
<evidence type="ECO:0000256" key="2">
    <source>
        <dbReference type="ARBA" id="ARBA00022527"/>
    </source>
</evidence>
<dbReference type="CDD" id="cd14014">
    <property type="entry name" value="STKc_PknB_like"/>
    <property type="match status" value="1"/>
</dbReference>
<comment type="caution">
    <text evidence="12">The sequence shown here is derived from an EMBL/GenBank/DDBJ whole genome shotgun (WGS) entry which is preliminary data.</text>
</comment>
<organism evidence="12 13">
    <name type="scientific">Prochlorothrix hollandica PCC 9006 = CALU 1027</name>
    <dbReference type="NCBI Taxonomy" id="317619"/>
    <lineage>
        <taxon>Bacteria</taxon>
        <taxon>Bacillati</taxon>
        <taxon>Cyanobacteriota</taxon>
        <taxon>Cyanophyceae</taxon>
        <taxon>Prochlorotrichales</taxon>
        <taxon>Prochlorotrichaceae</taxon>
        <taxon>Prochlorothrix</taxon>
    </lineage>
</organism>
<dbReference type="PANTHER" id="PTHR24363:SF0">
    <property type="entry name" value="SERINE_THREONINE KINASE LIKE DOMAIN CONTAINING 1"/>
    <property type="match status" value="1"/>
</dbReference>
<evidence type="ECO:0000256" key="4">
    <source>
        <dbReference type="ARBA" id="ARBA00022741"/>
    </source>
</evidence>
<sequence length="803" mass="87996">MRSTLGVGLGAAAAVTAVKILGELSWVGMGLLSGWELDAYDLMVRLRSPLPIDPRLVVVGITETDVARYGWPLNDAVLGETLATLQDYEPQVIGLDLYRNIPQPPGSDRLADQWAADNLFGILELGEGQGNGVDPPPLLPPERAGFNDLILDQDGVVRRFLVFAQKQKKTYYSLAWQVAYAYLQGRDPEFTLENEAGDSNRIAWGRSVLQPLDRRSGGYQREDDRGYQLLLDYRSPNAAVTVLSLATVLERGPELEAQLRHKIVLIGNLAPSTKDLFFTPYTGTSFAPVEGMANPDPPRTRRPANTDFYGVMVHAQIVSYLLDLAQGDRGTLGFWPEWAEVLWIALWGGVGAAVSRRWSHPGALLAGAGLAVGGLWGLQYGLFLGGVWVPGVAPSLSLGLGLGGMVVYRNYRIEQEKQQLAQQAQAQEVSIALLQQLLQHQSPSLAASLDPTLAADGAESFRFGSPSSDITLRGSSQGDSGLLASFSQWPEQGSDDSPTTLSDLAEGETQSLGEPPAVTPMTPSQPRAKQSPPKAGLLGGRYQIQSVLGAGGFAMTYLAQDCHRPSRPICVIKRLCPLRQDPKFLALAQRLFDDEASILEILGKHDQIPQLLAHFNQDNEFYLVQEFIAGHDLRKEFKLQQQWSEAATIDLLRKLLPVLAFIHDRQIIHRDLKPSNVMRREDGKLVLIDFGTVKHLLPSEVQDPGPETKTMAVGTPGYGAPEQMAGYPQLNSDLYALGMMAIQALTGVPPHHLKVDPHRGELNWRPLLDRSLPLMPILERLTHFNSSDRYASAAAVLRDLDRL</sequence>
<dbReference type="Pfam" id="PF05226">
    <property type="entry name" value="CHASE2"/>
    <property type="match status" value="1"/>
</dbReference>
<dbReference type="InterPro" id="IPR000719">
    <property type="entry name" value="Prot_kinase_dom"/>
</dbReference>
<evidence type="ECO:0000313" key="12">
    <source>
        <dbReference type="EMBL" id="KKI98532.1"/>
    </source>
</evidence>
<evidence type="ECO:0000256" key="5">
    <source>
        <dbReference type="ARBA" id="ARBA00022777"/>
    </source>
</evidence>
<evidence type="ECO:0000259" key="11">
    <source>
        <dbReference type="PROSITE" id="PS50011"/>
    </source>
</evidence>
<keyword evidence="6 9" id="KW-0067">ATP-binding</keyword>
<dbReference type="PROSITE" id="PS50011">
    <property type="entry name" value="PROTEIN_KINASE_DOM"/>
    <property type="match status" value="1"/>
</dbReference>
<evidence type="ECO:0000256" key="8">
    <source>
        <dbReference type="ARBA" id="ARBA00048679"/>
    </source>
</evidence>
<keyword evidence="4 9" id="KW-0547">Nucleotide-binding</keyword>
<dbReference type="InterPro" id="IPR017441">
    <property type="entry name" value="Protein_kinase_ATP_BS"/>
</dbReference>
<name>A0A0M2PTS3_PROHO</name>
<dbReference type="eggNOG" id="COG4252">
    <property type="taxonomic scope" value="Bacteria"/>
</dbReference>
<keyword evidence="13" id="KW-1185">Reference proteome</keyword>
<feature type="domain" description="Protein kinase" evidence="11">
    <location>
        <begin position="542"/>
        <end position="803"/>
    </location>
</feature>
<gene>
    <name evidence="12" type="ORF">PROH_18710</name>
</gene>
<feature type="region of interest" description="Disordered" evidence="10">
    <location>
        <begin position="483"/>
        <end position="536"/>
    </location>
</feature>
<dbReference type="InterPro" id="IPR011009">
    <property type="entry name" value="Kinase-like_dom_sf"/>
</dbReference>
<dbReference type="EC" id="2.7.11.1" evidence="1"/>
<protein>
    <recommendedName>
        <fullName evidence="1">non-specific serine/threonine protein kinase</fullName>
        <ecNumber evidence="1">2.7.11.1</ecNumber>
    </recommendedName>
</protein>
<evidence type="ECO:0000256" key="1">
    <source>
        <dbReference type="ARBA" id="ARBA00012513"/>
    </source>
</evidence>
<dbReference type="SMART" id="SM00220">
    <property type="entry name" value="S_TKc"/>
    <property type="match status" value="1"/>
</dbReference>